<dbReference type="InterPro" id="IPR016169">
    <property type="entry name" value="FAD-bd_PCMH_sub2"/>
</dbReference>
<dbReference type="SUPFAM" id="SSF55103">
    <property type="entry name" value="FAD-linked oxidases, C-terminal domain"/>
    <property type="match status" value="1"/>
</dbReference>
<dbReference type="InterPro" id="IPR006094">
    <property type="entry name" value="Oxid_FAD_bind_N"/>
</dbReference>
<gene>
    <name evidence="16" type="primary">D2HGDH</name>
</gene>
<dbReference type="FunFam" id="3.30.465.10:FF:000053">
    <property type="entry name" value="D-lactate dehydrogenase (Cytochrome), putative"/>
    <property type="match status" value="1"/>
</dbReference>
<evidence type="ECO:0000256" key="1">
    <source>
        <dbReference type="ARBA" id="ARBA00001974"/>
    </source>
</evidence>
<dbReference type="PANTHER" id="PTHR43716:SF1">
    <property type="entry name" value="D-2-HYDROXYGLUTARATE DEHYDROGENASE, MITOCHONDRIAL"/>
    <property type="match status" value="1"/>
</dbReference>
<protein>
    <recommendedName>
        <fullName evidence="12">D-2-hydroxyglutarate dehydrogenase, mitochondrial</fullName>
        <ecNumber evidence="11">1.1.99.39</ecNumber>
    </recommendedName>
</protein>
<dbReference type="GO" id="GO:0008270">
    <property type="term" value="F:zinc ion binding"/>
    <property type="evidence" value="ECO:0007669"/>
    <property type="project" value="Ensembl"/>
</dbReference>
<accession>A0A8C3F3Y9</accession>
<comment type="catalytic activity">
    <reaction evidence="14">
        <text>(R)-malate + A = oxaloacetate + AH2</text>
        <dbReference type="Rhea" id="RHEA:67460"/>
        <dbReference type="ChEBI" id="CHEBI:13193"/>
        <dbReference type="ChEBI" id="CHEBI:15588"/>
        <dbReference type="ChEBI" id="CHEBI:16452"/>
        <dbReference type="ChEBI" id="CHEBI:17499"/>
    </reaction>
    <physiologicalReaction direction="left-to-right" evidence="14">
        <dbReference type="Rhea" id="RHEA:67461"/>
    </physiologicalReaction>
</comment>
<evidence type="ECO:0000256" key="3">
    <source>
        <dbReference type="ARBA" id="ARBA00008000"/>
    </source>
</evidence>
<dbReference type="Gene3D" id="3.30.70.2740">
    <property type="match status" value="1"/>
</dbReference>
<dbReference type="InterPro" id="IPR016171">
    <property type="entry name" value="Vanillyl_alc_oxidase_C-sub2"/>
</dbReference>
<dbReference type="SUPFAM" id="SSF56176">
    <property type="entry name" value="FAD-binding/transporter-associated domain-like"/>
    <property type="match status" value="1"/>
</dbReference>
<dbReference type="Gene3D" id="3.30.465.10">
    <property type="match status" value="1"/>
</dbReference>
<evidence type="ECO:0000256" key="4">
    <source>
        <dbReference type="ARBA" id="ARBA00022630"/>
    </source>
</evidence>
<evidence type="ECO:0000256" key="14">
    <source>
        <dbReference type="ARBA" id="ARBA00049267"/>
    </source>
</evidence>
<dbReference type="Pfam" id="PF02913">
    <property type="entry name" value="FAD-oxidase_C"/>
    <property type="match status" value="1"/>
</dbReference>
<comment type="cofactor">
    <cofactor evidence="1">
        <name>FAD</name>
        <dbReference type="ChEBI" id="CHEBI:57692"/>
    </cofactor>
</comment>
<dbReference type="Proteomes" id="UP000694380">
    <property type="component" value="Unplaced"/>
</dbReference>
<dbReference type="GO" id="GO:0071949">
    <property type="term" value="F:FAD binding"/>
    <property type="evidence" value="ECO:0007669"/>
    <property type="project" value="InterPro"/>
</dbReference>
<keyword evidence="4" id="KW-0285">Flavoprotein</keyword>
<dbReference type="Gene3D" id="1.10.45.10">
    <property type="entry name" value="Vanillyl-alcohol Oxidase, Chain A, domain 4"/>
    <property type="match status" value="1"/>
</dbReference>
<proteinExistence type="inferred from homology"/>
<comment type="function">
    <text evidence="13">Catalyzes the oxidation of D-2-hydroxyglutarate (D-2-HG) to alpha-ketoglutarate. Also catalyzes the oxidation of other D-2-hydroxyacids, such as D-malate (D-MAL) and D-lactate (D-LAC). Exhibits high activities towards D-2-HG and D-MAL but a very weak activity towards D-LAC.</text>
</comment>
<keyword evidence="10" id="KW-0496">Mitochondrion</keyword>
<dbReference type="PROSITE" id="PS51387">
    <property type="entry name" value="FAD_PCMH"/>
    <property type="match status" value="1"/>
</dbReference>
<dbReference type="FunFam" id="1.10.45.10:FF:000001">
    <property type="entry name" value="D-lactate dehydrogenase mitochondrial"/>
    <property type="match status" value="1"/>
</dbReference>
<dbReference type="Gene3D" id="3.30.43.10">
    <property type="entry name" value="Uridine Diphospho-n-acetylenolpyruvylglucosamine Reductase, domain 2"/>
    <property type="match status" value="1"/>
</dbReference>
<evidence type="ECO:0000256" key="9">
    <source>
        <dbReference type="ARBA" id="ARBA00023002"/>
    </source>
</evidence>
<feature type="domain" description="FAD-binding PCMH-type" evidence="15">
    <location>
        <begin position="307"/>
        <end position="486"/>
    </location>
</feature>
<dbReference type="InterPro" id="IPR004113">
    <property type="entry name" value="FAD-bd_oxidored_4_C"/>
</dbReference>
<evidence type="ECO:0000256" key="2">
    <source>
        <dbReference type="ARBA" id="ARBA00004173"/>
    </source>
</evidence>
<evidence type="ECO:0000256" key="8">
    <source>
        <dbReference type="ARBA" id="ARBA00022946"/>
    </source>
</evidence>
<dbReference type="AlphaFoldDB" id="A0A8C3F3Y9"/>
<dbReference type="InterPro" id="IPR036318">
    <property type="entry name" value="FAD-bd_PCMH-like_sf"/>
</dbReference>
<keyword evidence="8" id="KW-0809">Transit peptide</keyword>
<reference evidence="16" key="1">
    <citation type="submission" date="2025-08" db="UniProtKB">
        <authorList>
            <consortium name="Ensembl"/>
        </authorList>
    </citation>
    <scope>IDENTIFICATION</scope>
</reference>
<keyword evidence="5" id="KW-0479">Metal-binding</keyword>
<keyword evidence="17" id="KW-1185">Reference proteome</keyword>
<evidence type="ECO:0000259" key="15">
    <source>
        <dbReference type="PROSITE" id="PS51387"/>
    </source>
</evidence>
<comment type="similarity">
    <text evidence="3">Belongs to the FAD-binding oxidoreductase/transferase type 4 family.</text>
</comment>
<dbReference type="Gene3D" id="3.30.70.2190">
    <property type="match status" value="1"/>
</dbReference>
<dbReference type="InterPro" id="IPR016164">
    <property type="entry name" value="FAD-linked_Oxase-like_C"/>
</dbReference>
<evidence type="ECO:0000256" key="7">
    <source>
        <dbReference type="ARBA" id="ARBA00022833"/>
    </source>
</evidence>
<evidence type="ECO:0000256" key="10">
    <source>
        <dbReference type="ARBA" id="ARBA00023128"/>
    </source>
</evidence>
<dbReference type="GeneTree" id="ENSGT00550000075086"/>
<dbReference type="Ensembl" id="ENSCPBT00000003233.1">
    <property type="protein sequence ID" value="ENSCPBP00000002650.1"/>
    <property type="gene ID" value="ENSCPBG00000002124.1"/>
</dbReference>
<comment type="subcellular location">
    <subcellularLocation>
        <location evidence="2">Mitochondrion</location>
    </subcellularLocation>
</comment>
<dbReference type="InterPro" id="IPR016166">
    <property type="entry name" value="FAD-bd_PCMH"/>
</dbReference>
<evidence type="ECO:0000256" key="12">
    <source>
        <dbReference type="ARBA" id="ARBA00039639"/>
    </source>
</evidence>
<evidence type="ECO:0000256" key="11">
    <source>
        <dbReference type="ARBA" id="ARBA00039003"/>
    </source>
</evidence>
<keyword evidence="7" id="KW-0862">Zinc</keyword>
<evidence type="ECO:0000313" key="17">
    <source>
        <dbReference type="Proteomes" id="UP000694380"/>
    </source>
</evidence>
<keyword evidence="6" id="KW-0274">FAD</keyword>
<evidence type="ECO:0000256" key="13">
    <source>
        <dbReference type="ARBA" id="ARBA00045410"/>
    </source>
</evidence>
<dbReference type="FunFam" id="3.30.70.2740:FF:000002">
    <property type="entry name" value="D-2-hydroxyglutarate dehydrogenase mitochondrial"/>
    <property type="match status" value="1"/>
</dbReference>
<dbReference type="FunFam" id="3.30.43.10:FF:000002">
    <property type="entry name" value="D-2-hydroxyglutarate dehydrogenase, mitochondrial"/>
    <property type="match status" value="1"/>
</dbReference>
<evidence type="ECO:0000256" key="6">
    <source>
        <dbReference type="ARBA" id="ARBA00022827"/>
    </source>
</evidence>
<evidence type="ECO:0000256" key="5">
    <source>
        <dbReference type="ARBA" id="ARBA00022723"/>
    </source>
</evidence>
<name>A0A8C3F3Y9_CHRPI</name>
<dbReference type="InterPro" id="IPR051264">
    <property type="entry name" value="FAD-oxidored/transferase_4"/>
</dbReference>
<evidence type="ECO:0000313" key="16">
    <source>
        <dbReference type="Ensembl" id="ENSCPBP00000002650.1"/>
    </source>
</evidence>
<reference evidence="16" key="2">
    <citation type="submission" date="2025-09" db="UniProtKB">
        <authorList>
            <consortium name="Ensembl"/>
        </authorList>
    </citation>
    <scope>IDENTIFICATION</scope>
</reference>
<dbReference type="InterPro" id="IPR016167">
    <property type="entry name" value="FAD-bd_PCMH_sub1"/>
</dbReference>
<dbReference type="FunFam" id="3.30.70.2190:FF:000001">
    <property type="entry name" value="D-2-hydroxyglutarate dehydrogenase mitochondrial"/>
    <property type="match status" value="1"/>
</dbReference>
<dbReference type="Pfam" id="PF01565">
    <property type="entry name" value="FAD_binding_4"/>
    <property type="match status" value="1"/>
</dbReference>
<dbReference type="GO" id="GO:0051990">
    <property type="term" value="F:(R)-2-hydroxyglutarate dehydrogenase activity"/>
    <property type="evidence" value="ECO:0007669"/>
    <property type="project" value="UniProtKB-EC"/>
</dbReference>
<dbReference type="EC" id="1.1.99.39" evidence="11"/>
<keyword evidence="9" id="KW-0560">Oxidoreductase</keyword>
<organism evidence="16 17">
    <name type="scientific">Chrysemys picta bellii</name>
    <name type="common">Western painted turtle</name>
    <name type="synonym">Emys bellii</name>
    <dbReference type="NCBI Taxonomy" id="8478"/>
    <lineage>
        <taxon>Eukaryota</taxon>
        <taxon>Metazoa</taxon>
        <taxon>Chordata</taxon>
        <taxon>Craniata</taxon>
        <taxon>Vertebrata</taxon>
        <taxon>Euteleostomi</taxon>
        <taxon>Archelosauria</taxon>
        <taxon>Testudinata</taxon>
        <taxon>Testudines</taxon>
        <taxon>Cryptodira</taxon>
        <taxon>Durocryptodira</taxon>
        <taxon>Testudinoidea</taxon>
        <taxon>Emydidae</taxon>
        <taxon>Chrysemys</taxon>
    </lineage>
</organism>
<dbReference type="GO" id="GO:0005739">
    <property type="term" value="C:mitochondrion"/>
    <property type="evidence" value="ECO:0007669"/>
    <property type="project" value="UniProtKB-SubCell"/>
</dbReference>
<dbReference type="PANTHER" id="PTHR43716">
    <property type="entry name" value="D-2-HYDROXYGLUTARATE DEHYDROGENASE, MITOCHONDRIAL"/>
    <property type="match status" value="1"/>
</dbReference>
<sequence length="732" mass="81041">MNQEGLPCCTLLLSHRDDFRLCLQLGMALSVCVHQKRLEGCISRTGEEARAGRMGGTSRTPRYQVAPWMGWSNPPSAPSPTYRHPVYVWGRGCAGAVLRICSTLRHRSGPHPLRSDSWLRPVIPTLTRRPGGRDVLRGLRAGDARFLVGWTQSGWGRLCVTWRARRPQSRARATMTVYSLVHLRLVWCCWTLPRWQMNGHKRPLAVWTSATAQWTLKQKKPAELYRIPVSRPPILSGTSLLGKGALSTTSISPKEVMLTSERYGVQRLPFSHVSDSDLTFFEHLIPGRVITDPDELRPFNVDWLQSVRGCSKMLLRPRTAAEVSEILRYCNKRKLAVNPQGGNTGLVGGSVPVFDEIIISTALMNQVISFNSVSGILVCQAGCILENLNQYLEELDFIMPLDLGAKGSCHIGGNVATNAGGLRLLRYGSLRGTVLGLEVVLADGSILNCLASLRKDNTGYDLKQLFIGSEGTLGIITAVSILCPRKPKSVNLVFLGCQSFSQVLGTFTTCKGMLGEILSAYEFMDDKCMKLVENHLKLSKPVTGSPFYILIETSGSNSAHDEEKLNNFLEHVMASGLVTDGTVATEDKKIKMLWSLRERITEALTHDGCVYKYDLSLPVERLYDLVIDTRARLGKTAKNVVGYGHLGDGNLHLNITAESYSHSLLNAIEPFVYEWTAQYNGSISAEHGLGFKKKHYIQYSKPQEAVLLMQQVKAMLDPKGILNPYKTLPASS</sequence>
<dbReference type="GO" id="GO:0006108">
    <property type="term" value="P:malate metabolic process"/>
    <property type="evidence" value="ECO:0007669"/>
    <property type="project" value="Ensembl"/>
</dbReference>